<dbReference type="EMBL" id="WOFH01000004">
    <property type="protein sequence ID" value="MUN37494.1"/>
    <property type="molecule type" value="Genomic_DNA"/>
</dbReference>
<gene>
    <name evidence="1" type="ORF">GNZ18_12895</name>
</gene>
<dbReference type="AlphaFoldDB" id="A0A7K1KZ63"/>
<accession>A0A7K1KZ63</accession>
<proteinExistence type="predicted"/>
<reference evidence="1 2" key="1">
    <citation type="submission" date="2019-11" db="EMBL/GenBank/DDBJ databases">
        <authorList>
            <person name="Cao P."/>
        </authorList>
    </citation>
    <scope>NUCLEOTIDE SEQUENCE [LARGE SCALE GENOMIC DNA]</scope>
    <source>
        <strain evidence="1 2">NEAU-AAG5</strain>
    </source>
</reference>
<protein>
    <submittedName>
        <fullName evidence="1">Uncharacterized protein</fullName>
    </submittedName>
</protein>
<organism evidence="1 2">
    <name type="scientific">Actinomadura litoris</name>
    <dbReference type="NCBI Taxonomy" id="2678616"/>
    <lineage>
        <taxon>Bacteria</taxon>
        <taxon>Bacillati</taxon>
        <taxon>Actinomycetota</taxon>
        <taxon>Actinomycetes</taxon>
        <taxon>Streptosporangiales</taxon>
        <taxon>Thermomonosporaceae</taxon>
        <taxon>Actinomadura</taxon>
    </lineage>
</organism>
<dbReference type="RefSeq" id="WP_156216534.1">
    <property type="nucleotide sequence ID" value="NZ_WOFH01000004.1"/>
</dbReference>
<evidence type="ECO:0000313" key="1">
    <source>
        <dbReference type="EMBL" id="MUN37494.1"/>
    </source>
</evidence>
<comment type="caution">
    <text evidence="1">The sequence shown here is derived from an EMBL/GenBank/DDBJ whole genome shotgun (WGS) entry which is preliminary data.</text>
</comment>
<dbReference type="Proteomes" id="UP000432015">
    <property type="component" value="Unassembled WGS sequence"/>
</dbReference>
<keyword evidence="2" id="KW-1185">Reference proteome</keyword>
<name>A0A7K1KZ63_9ACTN</name>
<sequence>MTVFDSRTGEPAGTLILSDRAETKSAKKCEKTAWVGRVCVNVNGKGLYVKSWATTFEHTQEPYKYLCSEGRFWVDGKRFHTNQKYCADKHHSAQLTWRGKGRKFRHNAELCNSWTIAGPAKPCITVHK</sequence>
<evidence type="ECO:0000313" key="2">
    <source>
        <dbReference type="Proteomes" id="UP000432015"/>
    </source>
</evidence>